<protein>
    <submittedName>
        <fullName evidence="3">Putative secreted protein</fullName>
    </submittedName>
</protein>
<feature type="signal peptide" evidence="2">
    <location>
        <begin position="1"/>
        <end position="24"/>
    </location>
</feature>
<sequence>MYVAAWCTLVRVSVMYILGVSVSAIRIPRDGCCVVTSCVFGQGAGIKGKKGLGFSEYFSKFFEVEVIEAAKSESEGKRGFSVQGSNKRKREIAAKTRKFGSVGTTEKQPWSNRKRARAFAYWALPVSFPHARLLSG</sequence>
<reference evidence="3" key="1">
    <citation type="submission" date="2018-01" db="EMBL/GenBank/DDBJ databases">
        <title>An insight into the sialome of Amazonian anophelines.</title>
        <authorList>
            <person name="Ribeiro J.M."/>
            <person name="Scarpassa V."/>
            <person name="Calvo E."/>
        </authorList>
    </citation>
    <scope>NUCLEOTIDE SEQUENCE</scope>
</reference>
<feature type="chain" id="PRO_5014740320" evidence="2">
    <location>
        <begin position="25"/>
        <end position="136"/>
    </location>
</feature>
<proteinExistence type="predicted"/>
<evidence type="ECO:0000256" key="1">
    <source>
        <dbReference type="SAM" id="MobiDB-lite"/>
    </source>
</evidence>
<dbReference type="AlphaFoldDB" id="A0A2M4DDA3"/>
<dbReference type="EMBL" id="GGFL01011311">
    <property type="protein sequence ID" value="MBW75489.1"/>
    <property type="molecule type" value="Transcribed_RNA"/>
</dbReference>
<keyword evidence="2" id="KW-0732">Signal</keyword>
<evidence type="ECO:0000313" key="3">
    <source>
        <dbReference type="EMBL" id="MBW75489.1"/>
    </source>
</evidence>
<organism evidence="3">
    <name type="scientific">Anopheles darlingi</name>
    <name type="common">Mosquito</name>
    <dbReference type="NCBI Taxonomy" id="43151"/>
    <lineage>
        <taxon>Eukaryota</taxon>
        <taxon>Metazoa</taxon>
        <taxon>Ecdysozoa</taxon>
        <taxon>Arthropoda</taxon>
        <taxon>Hexapoda</taxon>
        <taxon>Insecta</taxon>
        <taxon>Pterygota</taxon>
        <taxon>Neoptera</taxon>
        <taxon>Endopterygota</taxon>
        <taxon>Diptera</taxon>
        <taxon>Nematocera</taxon>
        <taxon>Culicoidea</taxon>
        <taxon>Culicidae</taxon>
        <taxon>Anophelinae</taxon>
        <taxon>Anopheles</taxon>
    </lineage>
</organism>
<name>A0A2M4DDA3_ANODA</name>
<evidence type="ECO:0000256" key="2">
    <source>
        <dbReference type="SAM" id="SignalP"/>
    </source>
</evidence>
<feature type="region of interest" description="Disordered" evidence="1">
    <location>
        <begin position="73"/>
        <end position="92"/>
    </location>
</feature>
<accession>A0A2M4DDA3</accession>